<reference evidence="14 15" key="1">
    <citation type="journal article" date="2005" name="Science">
        <title>Genome of the host-cell transforming parasite Theileria annulata compared with T. parva.</title>
        <authorList>
            <person name="Pain A."/>
            <person name="Renauld H."/>
            <person name="Berriman M."/>
            <person name="Murphy L."/>
            <person name="Yeats C.A."/>
            <person name="Weir W."/>
            <person name="Kerhornou A."/>
            <person name="Aslett M."/>
            <person name="Bishop R."/>
            <person name="Bouchier C."/>
            <person name="Cochet M."/>
            <person name="Coulson R.M.R."/>
            <person name="Cronin A."/>
            <person name="de Villiers E.P."/>
            <person name="Fraser A."/>
            <person name="Fosker N."/>
            <person name="Gardner M."/>
            <person name="Goble A."/>
            <person name="Griffiths-Jones S."/>
            <person name="Harris D.E."/>
            <person name="Katzer F."/>
            <person name="Larke N."/>
            <person name="Lord A."/>
            <person name="Maser P."/>
            <person name="McKellar S."/>
            <person name="Mooney P."/>
            <person name="Morton F."/>
            <person name="Nene V."/>
            <person name="O'Neil S."/>
            <person name="Price C."/>
            <person name="Quail M.A."/>
            <person name="Rabbinowitsch E."/>
            <person name="Rawlings N.D."/>
            <person name="Rutter S."/>
            <person name="Saunders D."/>
            <person name="Seeger K."/>
            <person name="Shah T."/>
            <person name="Squares R."/>
            <person name="Squares S."/>
            <person name="Tivey A."/>
            <person name="Walker A.R."/>
            <person name="Woodward J."/>
            <person name="Dobbelaere D.A.E."/>
            <person name="Langsley G."/>
            <person name="Rajandream M.A."/>
            <person name="McKeever D."/>
            <person name="Shiels B."/>
            <person name="Tait A."/>
            <person name="Barrell B.G."/>
            <person name="Hall N."/>
        </authorList>
    </citation>
    <scope>NUCLEOTIDE SEQUENCE [LARGE SCALE GENOMIC DNA]</scope>
    <source>
        <strain evidence="15">Ankara</strain>
    </source>
</reference>
<dbReference type="SUPFAM" id="SSF50978">
    <property type="entry name" value="WD40 repeat-like"/>
    <property type="match status" value="1"/>
</dbReference>
<dbReference type="eggNOG" id="KOG0292">
    <property type="taxonomic scope" value="Eukaryota"/>
</dbReference>
<evidence type="ECO:0000256" key="2">
    <source>
        <dbReference type="ARBA" id="ARBA00004496"/>
    </source>
</evidence>
<dbReference type="InParanoid" id="Q4UDL6"/>
<dbReference type="Gene3D" id="1.25.40.470">
    <property type="match status" value="1"/>
</dbReference>
<dbReference type="VEuPathDB" id="PiroplasmaDB:TA11660"/>
<dbReference type="AlphaFoldDB" id="Q4UDL6"/>
<dbReference type="FunFam" id="1.25.40.470:FF:000002">
    <property type="entry name" value="Coatomer subunit alpha"/>
    <property type="match status" value="1"/>
</dbReference>
<dbReference type="GO" id="GO:0000139">
    <property type="term" value="C:Golgi membrane"/>
    <property type="evidence" value="ECO:0007669"/>
    <property type="project" value="UniProtKB-SubCell"/>
</dbReference>
<accession>Q4UDL6</accession>
<dbReference type="Gene3D" id="2.130.10.10">
    <property type="entry name" value="YVTN repeat-like/Quinoprotein amine dehydrogenase"/>
    <property type="match status" value="1"/>
</dbReference>
<dbReference type="GO" id="GO:0006886">
    <property type="term" value="P:intracellular protein transport"/>
    <property type="evidence" value="ECO:0007669"/>
    <property type="project" value="InterPro"/>
</dbReference>
<gene>
    <name evidence="14" type="ORF">TA11660</name>
</gene>
<keyword evidence="10" id="KW-0472">Membrane</keyword>
<keyword evidence="3" id="KW-0813">Transport</keyword>
<dbReference type="OrthoDB" id="10261470at2759"/>
<feature type="domain" description="Coatomer alpha subunit C-terminal" evidence="12">
    <location>
        <begin position="1075"/>
        <end position="1276"/>
    </location>
</feature>
<dbReference type="GO" id="GO:0030126">
    <property type="term" value="C:COPI vesicle coat"/>
    <property type="evidence" value="ECO:0007669"/>
    <property type="project" value="InterPro"/>
</dbReference>
<feature type="repeat" description="WD" evidence="11">
    <location>
        <begin position="212"/>
        <end position="252"/>
    </location>
</feature>
<dbReference type="PROSITE" id="PS00678">
    <property type="entry name" value="WD_REPEATS_1"/>
    <property type="match status" value="2"/>
</dbReference>
<dbReference type="InterPro" id="IPR015943">
    <property type="entry name" value="WD40/YVTN_repeat-like_dom_sf"/>
</dbReference>
<dbReference type="InterPro" id="IPR056176">
    <property type="entry name" value="TPR_COPA_B"/>
</dbReference>
<dbReference type="GO" id="GO:0005198">
    <property type="term" value="F:structural molecule activity"/>
    <property type="evidence" value="ECO:0007669"/>
    <property type="project" value="InterPro"/>
</dbReference>
<dbReference type="Pfam" id="PF23953">
    <property type="entry name" value="TPR_COPA_B"/>
    <property type="match status" value="1"/>
</dbReference>
<dbReference type="Pfam" id="PF06957">
    <property type="entry name" value="COPI_C"/>
    <property type="match status" value="1"/>
</dbReference>
<dbReference type="CDD" id="cd00200">
    <property type="entry name" value="WD40"/>
    <property type="match status" value="1"/>
</dbReference>
<dbReference type="PANTHER" id="PTHR19876:SF1">
    <property type="entry name" value="COATOMER SUBUNIT ALPHA"/>
    <property type="match status" value="1"/>
</dbReference>
<feature type="domain" description="COPA/B TPR" evidence="13">
    <location>
        <begin position="742"/>
        <end position="869"/>
    </location>
</feature>
<keyword evidence="15" id="KW-1185">Reference proteome</keyword>
<dbReference type="Pfam" id="PF00400">
    <property type="entry name" value="WD40"/>
    <property type="match status" value="5"/>
</dbReference>
<feature type="repeat" description="WD" evidence="11">
    <location>
        <begin position="89"/>
        <end position="130"/>
    </location>
</feature>
<dbReference type="InterPro" id="IPR010714">
    <property type="entry name" value="Coatomer_asu_C"/>
</dbReference>
<dbReference type="InterPro" id="IPR036322">
    <property type="entry name" value="WD40_repeat_dom_sf"/>
</dbReference>
<keyword evidence="7" id="KW-0931">ER-Golgi transport</keyword>
<dbReference type="GeneID" id="3861684"/>
<dbReference type="FunCoup" id="Q4UDL6">
    <property type="interactions" value="517"/>
</dbReference>
<organism evidence="14 15">
    <name type="scientific">Theileria annulata</name>
    <dbReference type="NCBI Taxonomy" id="5874"/>
    <lineage>
        <taxon>Eukaryota</taxon>
        <taxon>Sar</taxon>
        <taxon>Alveolata</taxon>
        <taxon>Apicomplexa</taxon>
        <taxon>Aconoidasida</taxon>
        <taxon>Piroplasmida</taxon>
        <taxon>Theileriidae</taxon>
        <taxon>Theileria</taxon>
    </lineage>
</organism>
<dbReference type="RefSeq" id="XP_952555.1">
    <property type="nucleotide sequence ID" value="XM_947462.1"/>
</dbReference>
<dbReference type="GO" id="GO:0006888">
    <property type="term" value="P:endoplasmic reticulum to Golgi vesicle-mediated transport"/>
    <property type="evidence" value="ECO:0007669"/>
    <property type="project" value="TreeGrafter"/>
</dbReference>
<evidence type="ECO:0000313" key="15">
    <source>
        <dbReference type="Proteomes" id="UP000001950"/>
    </source>
</evidence>
<dbReference type="GO" id="GO:0006891">
    <property type="term" value="P:intra-Golgi vesicle-mediated transport"/>
    <property type="evidence" value="ECO:0007669"/>
    <property type="project" value="TreeGrafter"/>
</dbReference>
<protein>
    <submittedName>
        <fullName evidence="14">Coatomer alpha subunit, putative</fullName>
    </submittedName>
</protein>
<dbReference type="InterPro" id="IPR050844">
    <property type="entry name" value="Coatomer_complex_subunit"/>
</dbReference>
<evidence type="ECO:0000256" key="1">
    <source>
        <dbReference type="ARBA" id="ARBA00004255"/>
    </source>
</evidence>
<dbReference type="PRINTS" id="PR00320">
    <property type="entry name" value="GPROTEINBRPT"/>
</dbReference>
<dbReference type="InterPro" id="IPR001680">
    <property type="entry name" value="WD40_rpt"/>
</dbReference>
<dbReference type="EMBL" id="CR940348">
    <property type="protein sequence ID" value="CAI74823.1"/>
    <property type="molecule type" value="Genomic_DNA"/>
</dbReference>
<keyword evidence="4" id="KW-0963">Cytoplasm</keyword>
<dbReference type="OMA" id="EMTYQKQ"/>
<feature type="repeat" description="WD" evidence="11">
    <location>
        <begin position="47"/>
        <end position="88"/>
    </location>
</feature>
<evidence type="ECO:0000256" key="11">
    <source>
        <dbReference type="PROSITE-ProRule" id="PRU00221"/>
    </source>
</evidence>
<dbReference type="KEGG" id="tan:TA11660"/>
<name>Q4UDL6_THEAN</name>
<dbReference type="InterPro" id="IPR020472">
    <property type="entry name" value="WD40_PAC1"/>
</dbReference>
<evidence type="ECO:0000313" key="14">
    <source>
        <dbReference type="EMBL" id="CAI74823.1"/>
    </source>
</evidence>
<evidence type="ECO:0000256" key="4">
    <source>
        <dbReference type="ARBA" id="ARBA00022490"/>
    </source>
</evidence>
<dbReference type="SMART" id="SM00320">
    <property type="entry name" value="WD40"/>
    <property type="match status" value="8"/>
</dbReference>
<dbReference type="InterPro" id="IPR019775">
    <property type="entry name" value="WD40_repeat_CS"/>
</dbReference>
<evidence type="ECO:0000256" key="5">
    <source>
        <dbReference type="ARBA" id="ARBA00022574"/>
    </source>
</evidence>
<dbReference type="PROSITE" id="PS50082">
    <property type="entry name" value="WD_REPEATS_2"/>
    <property type="match status" value="5"/>
</dbReference>
<sequence>MLIKCKTKGTRVKGVVFHPRLHFLLASMHSGDIQMWDYLNSTLVEVFSEHEGPVRGIDFHQEQPLFVSGGDDTTVIVWDFTQRKKLFVLAGHLDYVRTVQFHTSYPWVMSSSDDQTIRIWNWQSRSCITVISGHNHYVMSSLFHPTENLIISSSLDHTARIWDITYLVEKKCSIKPPIQNQSNYYMAEPNSMGNAFEIEVTGVSDVICLHTLVGHSSGVNYAIFFGTNLAITAGDDCTVRIWRYSQYSFYQTNILRDHEDNVTCLLLVKDYLLSTSEDHSIRIWDLNTYALVHTYLMDDDRFWTISKSKHNNYITAGHDAGLIVFKLYKERPQISLGPDREKTILYYVWNNSLYASNLEKECESFTKELLHYSSTNGTTNAVKNKNTDMNLLYYKWLETNSNNNLVSNYKDHENKLVFQCPSGTYINQRTLIGSVTEERRIVQTTKLFLNNYAKDRIILCLMYKINKANYAELFSYNRGQLEYTFKRLCNSAAFINSNQILVLDKTLLIYNINGDLMSELNISSQIQNRQLGATAQFTDKDLNNLKVFSVTKDVLLFFCPKNQFLFLYSLNTKNLVNSVNAPYGKLFDVIVNSYGFICCLFTNFVVIYDRTLNRITYKQQFNRIKSGVWDNNTSVIYSTYNQIHYLLINGSFGVLCTMASPTYLIKVSDGADDKKLLYLINRQHRCFKQVLDSPDYLLKYSLLVNNMEKANTLVDSGQVFGRFTCSYLISNGKYVLARKLLGDDNLNKFYLSVQFGDLQNALNDAKLINNKAIWSYLGDVSLELGNVTIAELAYQKSKQYQKLTLLYLVIGDFGKLRKMLNICKIHDDKSLLLVHALYLGDMEELSNVLGENGHEQLANICNATYKINNWSEENLENPNAKYLVPPKPVNRMEGDMLNWNVKFIESDESKFDINEIVEFTKQEMSKKTDSSYLSTNILEQQMADLLVTSKKEKSPRADVYTPDQGVVYTKQVQRREEGADLFNEILEGTQDASPLDFNDTANHYDGSDDIWDSVRDEVNHEQRLFMFLNQKNYTSALNYLNHMYGEVNVHLLKSTLQNSDFSKFDSIQQVNYQPSLNQKMNTALAHFQNAEFEQCEEQLVGLLRELFLYKSLNLDVATIMEHCYWYALAIRLEMERDSLSQTDPKRSLQLAAYLTCCKLNTSHHYLVLRKTVGLMWKAKNYQTAAMLVDRILNLDTTKFEFDQTEMDKAKKIHTLCLQKGTNLYDLDLQPEDFNNLEICSVTMDKLYQEPTATCLFCGAYAFRKYVNQFCKVCHLLKLV</sequence>
<evidence type="ECO:0000256" key="8">
    <source>
        <dbReference type="ARBA" id="ARBA00022927"/>
    </source>
</evidence>
<evidence type="ECO:0000259" key="13">
    <source>
        <dbReference type="Pfam" id="PF23953"/>
    </source>
</evidence>
<keyword evidence="9" id="KW-0333">Golgi apparatus</keyword>
<dbReference type="PANTHER" id="PTHR19876">
    <property type="entry name" value="COATOMER"/>
    <property type="match status" value="1"/>
</dbReference>
<evidence type="ECO:0000256" key="7">
    <source>
        <dbReference type="ARBA" id="ARBA00022892"/>
    </source>
</evidence>
<keyword evidence="6" id="KW-0677">Repeat</keyword>
<comment type="subcellular location">
    <subcellularLocation>
        <location evidence="2">Cytoplasm</location>
    </subcellularLocation>
    <subcellularLocation>
        <location evidence="1">Golgi apparatus membrane</location>
        <topology evidence="1">Peripheral membrane protein</topology>
        <orientation evidence="1">Cytoplasmic side</orientation>
    </subcellularLocation>
</comment>
<feature type="repeat" description="WD" evidence="11">
    <location>
        <begin position="255"/>
        <end position="294"/>
    </location>
</feature>
<proteinExistence type="predicted"/>
<dbReference type="Proteomes" id="UP000001950">
    <property type="component" value="Chromosome 2"/>
</dbReference>
<dbReference type="GO" id="GO:0006890">
    <property type="term" value="P:retrograde vesicle-mediated transport, Golgi to endoplasmic reticulum"/>
    <property type="evidence" value="ECO:0007669"/>
    <property type="project" value="TreeGrafter"/>
</dbReference>
<evidence type="ECO:0000256" key="10">
    <source>
        <dbReference type="ARBA" id="ARBA00023136"/>
    </source>
</evidence>
<keyword evidence="8" id="KW-0653">Protein transport</keyword>
<evidence type="ECO:0000259" key="12">
    <source>
        <dbReference type="Pfam" id="PF06957"/>
    </source>
</evidence>
<evidence type="ECO:0000256" key="6">
    <source>
        <dbReference type="ARBA" id="ARBA00022737"/>
    </source>
</evidence>
<dbReference type="PROSITE" id="PS50294">
    <property type="entry name" value="WD_REPEATS_REGION"/>
    <property type="match status" value="4"/>
</dbReference>
<evidence type="ECO:0000256" key="3">
    <source>
        <dbReference type="ARBA" id="ARBA00022448"/>
    </source>
</evidence>
<evidence type="ECO:0000256" key="9">
    <source>
        <dbReference type="ARBA" id="ARBA00023034"/>
    </source>
</evidence>
<dbReference type="STRING" id="5874.Q4UDL6"/>
<feature type="repeat" description="WD" evidence="11">
    <location>
        <begin position="131"/>
        <end position="164"/>
    </location>
</feature>
<keyword evidence="5 11" id="KW-0853">WD repeat</keyword>